<dbReference type="AlphaFoldDB" id="A0A3N4Z293"/>
<dbReference type="GO" id="GO:0016874">
    <property type="term" value="F:ligase activity"/>
    <property type="evidence" value="ECO:0007669"/>
    <property type="project" value="UniProtKB-KW"/>
</dbReference>
<evidence type="ECO:0000259" key="7">
    <source>
        <dbReference type="Pfam" id="PF04932"/>
    </source>
</evidence>
<accession>A0A3N4Z293</accession>
<evidence type="ECO:0000313" key="9">
    <source>
        <dbReference type="Proteomes" id="UP000280726"/>
    </source>
</evidence>
<protein>
    <submittedName>
        <fullName evidence="8">O-antigen ligase</fullName>
    </submittedName>
</protein>
<feature type="domain" description="O-antigen ligase-related" evidence="7">
    <location>
        <begin position="213"/>
        <end position="358"/>
    </location>
</feature>
<feature type="compositionally biased region" description="Basic and acidic residues" evidence="5">
    <location>
        <begin position="421"/>
        <end position="432"/>
    </location>
</feature>
<keyword evidence="9" id="KW-1185">Reference proteome</keyword>
<keyword evidence="8" id="KW-0436">Ligase</keyword>
<evidence type="ECO:0000256" key="5">
    <source>
        <dbReference type="SAM" id="MobiDB-lite"/>
    </source>
</evidence>
<dbReference type="InterPro" id="IPR007016">
    <property type="entry name" value="O-antigen_ligase-rel_domated"/>
</dbReference>
<dbReference type="GO" id="GO:0016020">
    <property type="term" value="C:membrane"/>
    <property type="evidence" value="ECO:0007669"/>
    <property type="project" value="UniProtKB-SubCell"/>
</dbReference>
<organism evidence="8 9">
    <name type="scientific">Georgenia muralis</name>
    <dbReference type="NCBI Taxonomy" id="154117"/>
    <lineage>
        <taxon>Bacteria</taxon>
        <taxon>Bacillati</taxon>
        <taxon>Actinomycetota</taxon>
        <taxon>Actinomycetes</taxon>
        <taxon>Micrococcales</taxon>
        <taxon>Bogoriellaceae</taxon>
        <taxon>Georgenia</taxon>
    </lineage>
</organism>
<keyword evidence="3 6" id="KW-1133">Transmembrane helix</keyword>
<evidence type="ECO:0000256" key="4">
    <source>
        <dbReference type="ARBA" id="ARBA00023136"/>
    </source>
</evidence>
<evidence type="ECO:0000256" key="3">
    <source>
        <dbReference type="ARBA" id="ARBA00022989"/>
    </source>
</evidence>
<feature type="transmembrane region" description="Helical" evidence="6">
    <location>
        <begin position="143"/>
        <end position="161"/>
    </location>
</feature>
<reference evidence="8 9" key="1">
    <citation type="submission" date="2018-11" db="EMBL/GenBank/DDBJ databases">
        <title>Sequencing the genomes of 1000 actinobacteria strains.</title>
        <authorList>
            <person name="Klenk H.-P."/>
        </authorList>
    </citation>
    <scope>NUCLEOTIDE SEQUENCE [LARGE SCALE GENOMIC DNA]</scope>
    <source>
        <strain evidence="8 9">DSM 14418</strain>
    </source>
</reference>
<dbReference type="EMBL" id="RKRA01000001">
    <property type="protein sequence ID" value="RPF25944.1"/>
    <property type="molecule type" value="Genomic_DNA"/>
</dbReference>
<dbReference type="RefSeq" id="WP_123914097.1">
    <property type="nucleotide sequence ID" value="NZ_RKRA01000001.1"/>
</dbReference>
<feature type="transmembrane region" description="Helical" evidence="6">
    <location>
        <begin position="212"/>
        <end position="242"/>
    </location>
</feature>
<dbReference type="OrthoDB" id="4484637at2"/>
<feature type="compositionally biased region" description="Gly residues" evidence="5">
    <location>
        <begin position="452"/>
        <end position="467"/>
    </location>
</feature>
<comment type="caution">
    <text evidence="8">The sequence shown here is derived from an EMBL/GenBank/DDBJ whole genome shotgun (WGS) entry which is preliminary data.</text>
</comment>
<comment type="subcellular location">
    <subcellularLocation>
        <location evidence="1">Membrane</location>
        <topology evidence="1">Multi-pass membrane protein</topology>
    </subcellularLocation>
</comment>
<proteinExistence type="predicted"/>
<dbReference type="InterPro" id="IPR051533">
    <property type="entry name" value="WaaL-like"/>
</dbReference>
<feature type="region of interest" description="Disordered" evidence="5">
    <location>
        <begin position="412"/>
        <end position="467"/>
    </location>
</feature>
<feature type="transmembrane region" description="Helical" evidence="6">
    <location>
        <begin position="110"/>
        <end position="131"/>
    </location>
</feature>
<keyword evidence="4 6" id="KW-0472">Membrane</keyword>
<feature type="compositionally biased region" description="Low complexity" evidence="5">
    <location>
        <begin position="440"/>
        <end position="451"/>
    </location>
</feature>
<evidence type="ECO:0000313" key="8">
    <source>
        <dbReference type="EMBL" id="RPF25944.1"/>
    </source>
</evidence>
<dbReference type="PANTHER" id="PTHR37422">
    <property type="entry name" value="TEICHURONIC ACID BIOSYNTHESIS PROTEIN TUAE"/>
    <property type="match status" value="1"/>
</dbReference>
<feature type="transmembrane region" description="Helical" evidence="6">
    <location>
        <begin position="51"/>
        <end position="69"/>
    </location>
</feature>
<dbReference type="Proteomes" id="UP000280726">
    <property type="component" value="Unassembled WGS sequence"/>
</dbReference>
<dbReference type="PANTHER" id="PTHR37422:SF13">
    <property type="entry name" value="LIPOPOLYSACCHARIDE BIOSYNTHESIS PROTEIN PA4999-RELATED"/>
    <property type="match status" value="1"/>
</dbReference>
<evidence type="ECO:0000256" key="2">
    <source>
        <dbReference type="ARBA" id="ARBA00022692"/>
    </source>
</evidence>
<feature type="transmembrane region" description="Helical" evidence="6">
    <location>
        <begin position="81"/>
        <end position="104"/>
    </location>
</feature>
<gene>
    <name evidence="8" type="ORF">EDD32_0358</name>
</gene>
<evidence type="ECO:0000256" key="6">
    <source>
        <dbReference type="SAM" id="Phobius"/>
    </source>
</evidence>
<sequence>MREYLLPGVLTAAAVAAALWLPRLALSVRAAFAVFFLAVLANGVALDVGPATVRVELLALALLVLAAVLDGRGTTPPPVRAGAVAMAGLAAWWAASFLSSVLVAPEPVRSLFMLLNLTAGVAAYFLVLRLAPHHAALVRTGTWILGAVSAVSLVLLVALPPETTPLVASSQGGGLPRVRGLALEPNLMGGLCAGWLAVMVHRRRQLSTRHLLLALPVVIALVLTNTRAAWVALAVVLAFWALTRHGRLLRSPPALMVYALGAGLLLARWGELRAEPGSLVWKIENLLNFEIGTGSYRVDTWRLALADLDAADAWLFGLGVNSYAQRHPVDITGVTEGYVGNLWIAWLYDSGVVGVLGFAVLLLALWARSADRLGALPVFVAVVLTSTSTNGFWMTFPWVFLALAGTPARPAVPVGGTGRVRPGELPRRDPAAADRVTVTAGAAPPEAPGVGPEAGGVGGARGEGGHP</sequence>
<evidence type="ECO:0000256" key="1">
    <source>
        <dbReference type="ARBA" id="ARBA00004141"/>
    </source>
</evidence>
<feature type="transmembrane region" description="Helical" evidence="6">
    <location>
        <begin position="248"/>
        <end position="267"/>
    </location>
</feature>
<dbReference type="Pfam" id="PF04932">
    <property type="entry name" value="Wzy_C"/>
    <property type="match status" value="1"/>
</dbReference>
<feature type="transmembrane region" description="Helical" evidence="6">
    <location>
        <begin position="378"/>
        <end position="401"/>
    </location>
</feature>
<feature type="transmembrane region" description="Helical" evidence="6">
    <location>
        <begin position="346"/>
        <end position="366"/>
    </location>
</feature>
<name>A0A3N4Z293_9MICO</name>
<keyword evidence="2 6" id="KW-0812">Transmembrane</keyword>